<reference evidence="2" key="1">
    <citation type="journal article" date="2019" name="Int. J. Syst. Evol. Microbiol.">
        <title>The Global Catalogue of Microorganisms (GCM) 10K type strain sequencing project: providing services to taxonomists for standard genome sequencing and annotation.</title>
        <authorList>
            <consortium name="The Broad Institute Genomics Platform"/>
            <consortium name="The Broad Institute Genome Sequencing Center for Infectious Disease"/>
            <person name="Wu L."/>
            <person name="Ma J."/>
        </authorList>
    </citation>
    <scope>NUCLEOTIDE SEQUENCE [LARGE SCALE GENOMIC DNA]</scope>
    <source>
        <strain evidence="2">JCM 31486</strain>
    </source>
</reference>
<evidence type="ECO:0000313" key="1">
    <source>
        <dbReference type="EMBL" id="MFD1049133.1"/>
    </source>
</evidence>
<accession>A0ABW3MEK3</accession>
<organism evidence="1 2">
    <name type="scientific">Kibdelosporangium lantanae</name>
    <dbReference type="NCBI Taxonomy" id="1497396"/>
    <lineage>
        <taxon>Bacteria</taxon>
        <taxon>Bacillati</taxon>
        <taxon>Actinomycetota</taxon>
        <taxon>Actinomycetes</taxon>
        <taxon>Pseudonocardiales</taxon>
        <taxon>Pseudonocardiaceae</taxon>
        <taxon>Kibdelosporangium</taxon>
    </lineage>
</organism>
<proteinExistence type="predicted"/>
<gene>
    <name evidence="1" type="ORF">ACFQ1S_28150</name>
</gene>
<sequence>MLEPAPLTGTWHATDKETSGVHRLELARSHDEVVVRTFGDADGQPYDWGEVRATVYGDSPTATTAMAFSALYDFGFMTVLLAAYGKQGILVLDTFATFKDDSGRGDYFSREFFHR</sequence>
<dbReference type="Proteomes" id="UP001597045">
    <property type="component" value="Unassembled WGS sequence"/>
</dbReference>
<name>A0ABW3MEK3_9PSEU</name>
<keyword evidence="2" id="KW-1185">Reference proteome</keyword>
<evidence type="ECO:0000313" key="2">
    <source>
        <dbReference type="Proteomes" id="UP001597045"/>
    </source>
</evidence>
<protein>
    <recommendedName>
        <fullName evidence="3">Lipocalin-like domain-containing protein</fullName>
    </recommendedName>
</protein>
<dbReference type="EMBL" id="JBHTIS010001998">
    <property type="protein sequence ID" value="MFD1049133.1"/>
    <property type="molecule type" value="Genomic_DNA"/>
</dbReference>
<comment type="caution">
    <text evidence="1">The sequence shown here is derived from an EMBL/GenBank/DDBJ whole genome shotgun (WGS) entry which is preliminary data.</text>
</comment>
<evidence type="ECO:0008006" key="3">
    <source>
        <dbReference type="Google" id="ProtNLM"/>
    </source>
</evidence>